<comment type="caution">
    <text evidence="3">The sequence shown here is derived from an EMBL/GenBank/DDBJ whole genome shotgun (WGS) entry which is preliminary data.</text>
</comment>
<dbReference type="RefSeq" id="XP_067758358.1">
    <property type="nucleotide sequence ID" value="XM_067902011.1"/>
</dbReference>
<reference evidence="3 4" key="1">
    <citation type="submission" date="2021-02" db="EMBL/GenBank/DDBJ databases">
        <title>Porcisia hertigi Genome sequencing and assembly.</title>
        <authorList>
            <person name="Almutairi H."/>
            <person name="Gatherer D."/>
        </authorList>
    </citation>
    <scope>NUCLEOTIDE SEQUENCE [LARGE SCALE GENOMIC DNA]</scope>
    <source>
        <strain evidence="3 4">C119</strain>
    </source>
</reference>
<keyword evidence="2" id="KW-1133">Transmembrane helix</keyword>
<name>A0A836IWM4_9TRYP</name>
<dbReference type="AlphaFoldDB" id="A0A836IWM4"/>
<sequence length="288" mass="30963">MSASPPQDERAAMTSSLPVQAAPPPMGPPTDTAAVSGSDTNVASPEGDLQTSERRMMSFEEFRQFYVASRRLDYLSDRDDSTGGSVRLESGHVRADRTGDVDTLSGGAKPRLDGAAGLRQRLFRSDGGAARAVDAAAVAATPPPAAHAPPGRLALAAHAVGVWVNWLMQRVMQNMAHVFQLLILIFFLYSQVGWSGAHVLCLLAFLLLMSGLKELVQNFQITHEAGTTGAPSFLGRLFKPEGHQGPVSTPRRIGYIVAKCVEAFVLSFFPMYSVENLERELGVDGIVR</sequence>
<dbReference type="KEGG" id="phet:94292088"/>
<gene>
    <name evidence="3" type="ORF">JKF63_06059</name>
</gene>
<evidence type="ECO:0000313" key="4">
    <source>
        <dbReference type="Proteomes" id="UP000674318"/>
    </source>
</evidence>
<accession>A0A836IWM4</accession>
<keyword evidence="4" id="KW-1185">Reference proteome</keyword>
<dbReference type="EMBL" id="JAFJZO010000015">
    <property type="protein sequence ID" value="KAG5509051.1"/>
    <property type="molecule type" value="Genomic_DNA"/>
</dbReference>
<dbReference type="OrthoDB" id="267464at2759"/>
<evidence type="ECO:0000313" key="3">
    <source>
        <dbReference type="EMBL" id="KAG5509051.1"/>
    </source>
</evidence>
<protein>
    <submittedName>
        <fullName evidence="3">Uncharacterized protein</fullName>
    </submittedName>
</protein>
<evidence type="ECO:0000256" key="2">
    <source>
        <dbReference type="SAM" id="Phobius"/>
    </source>
</evidence>
<feature type="region of interest" description="Disordered" evidence="1">
    <location>
        <begin position="1"/>
        <end position="51"/>
    </location>
</feature>
<keyword evidence="2" id="KW-0812">Transmembrane</keyword>
<organism evidence="3 4">
    <name type="scientific">Porcisia hertigi</name>
    <dbReference type="NCBI Taxonomy" id="2761500"/>
    <lineage>
        <taxon>Eukaryota</taxon>
        <taxon>Discoba</taxon>
        <taxon>Euglenozoa</taxon>
        <taxon>Kinetoplastea</taxon>
        <taxon>Metakinetoplastina</taxon>
        <taxon>Trypanosomatida</taxon>
        <taxon>Trypanosomatidae</taxon>
        <taxon>Leishmaniinae</taxon>
        <taxon>Porcisia</taxon>
    </lineage>
</organism>
<feature type="transmembrane region" description="Helical" evidence="2">
    <location>
        <begin position="171"/>
        <end position="189"/>
    </location>
</feature>
<proteinExistence type="predicted"/>
<evidence type="ECO:0000256" key="1">
    <source>
        <dbReference type="SAM" id="MobiDB-lite"/>
    </source>
</evidence>
<dbReference type="GeneID" id="94292088"/>
<dbReference type="Proteomes" id="UP000674318">
    <property type="component" value="Unassembled WGS sequence"/>
</dbReference>
<keyword evidence="2" id="KW-0472">Membrane</keyword>